<comment type="caution">
    <text evidence="1">The sequence shown here is derived from an EMBL/GenBank/DDBJ whole genome shotgun (WGS) entry which is preliminary data.</text>
</comment>
<gene>
    <name evidence="1" type="ORF">B8W67_16105</name>
</gene>
<organism evidence="1 2">
    <name type="scientific">Mycolicibacillus koreensis</name>
    <dbReference type="NCBI Taxonomy" id="1069220"/>
    <lineage>
        <taxon>Bacteria</taxon>
        <taxon>Bacillati</taxon>
        <taxon>Actinomycetota</taxon>
        <taxon>Actinomycetes</taxon>
        <taxon>Mycobacteriales</taxon>
        <taxon>Mycobacteriaceae</taxon>
        <taxon>Mycolicibacillus</taxon>
    </lineage>
</organism>
<evidence type="ECO:0000313" key="2">
    <source>
        <dbReference type="Proteomes" id="UP000193577"/>
    </source>
</evidence>
<protein>
    <submittedName>
        <fullName evidence="1">Uncharacterized protein</fullName>
    </submittedName>
</protein>
<dbReference type="AlphaFoldDB" id="A0AA91PD84"/>
<dbReference type="RefSeq" id="WP_131814659.1">
    <property type="nucleotide sequence ID" value="NZ_AP022594.1"/>
</dbReference>
<reference evidence="1 2" key="1">
    <citation type="submission" date="2017-04" db="EMBL/GenBank/DDBJ databases">
        <title>The new phylogeny of genus Mycobacterium.</title>
        <authorList>
            <person name="Tortoli E."/>
            <person name="Trovato A."/>
            <person name="Cirillo D.M."/>
        </authorList>
    </citation>
    <scope>NUCLEOTIDE SEQUENCE [LARGE SCALE GENOMIC DNA]</scope>
    <source>
        <strain evidence="1 2">KCTC 19819</strain>
    </source>
</reference>
<keyword evidence="2" id="KW-1185">Reference proteome</keyword>
<evidence type="ECO:0000313" key="1">
    <source>
        <dbReference type="EMBL" id="OSC31470.1"/>
    </source>
</evidence>
<sequence length="251" mass="27086">MVVVFSGCGRAEDAAPLRVAAGWPAALNNLSVVWSAGGGIDLLTGPAVAVRAYMESVLVARLTGENRYLYPGFETSVEENDPDVASKKSLWPTHGSADKEWIGTLRNRILEITTSDQEVTAIVCVFDYGMGMEFANGFNSMGREGDYLGVEPARITMVRGDGDFAELPPQKGSARAPDRDVFGGWRITGHEGGMFATGAIRWNHVYDQYAQACLGEAPDSLENIRALSDWLPRTSFPALPAYPGWPGDPAL</sequence>
<dbReference type="Proteomes" id="UP000193577">
    <property type="component" value="Unassembled WGS sequence"/>
</dbReference>
<dbReference type="EMBL" id="NCXO01000043">
    <property type="protein sequence ID" value="OSC31470.1"/>
    <property type="molecule type" value="Genomic_DNA"/>
</dbReference>
<accession>A0AA91PD84</accession>
<proteinExistence type="predicted"/>
<name>A0AA91PD84_9MYCO</name>